<proteinExistence type="predicted"/>
<feature type="compositionally biased region" description="Basic residues" evidence="1">
    <location>
        <begin position="793"/>
        <end position="804"/>
    </location>
</feature>
<accession>A0ABQ4Y1B2</accession>
<name>A0ABQ4Y1B2_9ASTR</name>
<evidence type="ECO:0000313" key="4">
    <source>
        <dbReference type="Proteomes" id="UP001151760"/>
    </source>
</evidence>
<evidence type="ECO:0000256" key="1">
    <source>
        <dbReference type="SAM" id="MobiDB-lite"/>
    </source>
</evidence>
<evidence type="ECO:0000313" key="3">
    <source>
        <dbReference type="EMBL" id="GJS71284.1"/>
    </source>
</evidence>
<feature type="domain" description="Reverse transcriptase Ty1/copia-type" evidence="2">
    <location>
        <begin position="201"/>
        <end position="290"/>
    </location>
</feature>
<dbReference type="PANTHER" id="PTHR11439">
    <property type="entry name" value="GAG-POL-RELATED RETROTRANSPOSON"/>
    <property type="match status" value="1"/>
</dbReference>
<sequence>METIHVTFDELTEQTAPVHSSPGPAPNLLTPGPISSGLVPNPPPAAPYVPPTNKELEILFQPMFDEYFESSTVDHLVPPAPAAQAPVNPYRSIIHQGVAAEHLFEVNPFAAADLEQFVNVFALDHNFEASSSGTASHPIDNIIWNPSQPVSTRKQLATDALWCFYNLVLSKVKPKNFKSVVTEDCWFQAMQDEIHEFDRLDVWELVPLPNCAMIIALKWIYKVKLDEYGDVLKNKARLVVKGYRQEEGLDFEESFALVARLEAIRILLANAASKNMTVYQMDVKTAFLNENSLRVKAGTPGVNPRGIFINQSKYANEILKKFDLHKSDPVDTPMVERTKLDEDLSGIPVDQTQYRSMIGSLMYLTASRPDLVFAVCMCARYQSKPTKKHLEAVKRVFRFMQVVQSLGRKTSGCAQFLGDKVRSKDIDIRHHFIREQVAKGVIELYFMRTEYQLADIFTKALPRERFEFILPRLGMKCMKPETLKRFQDDKDETVMRNNHPNLVTMADANINAPEVPVAADSPPTRSDEQILPRNKWVPLLPLPPPFHPITSSSLWDTIRFEQRQQDTLSTGEHALSHQSSIRDALQKNLPQDNNNFSHPPNANTIISFVNELGYLNVVRTLSEVVTNDMTKKLQCCRILLGVVNRLIEILAERVWEEFTHCIHSFIEDKMNLALHTEGKKKVNPLVILGVHFTKLIINHLQRIHKFHKRPGSPLHLPYEESALGYLKFSFKNTKRVRFGMAIPDTLISENIRSATYYPEYVAKVVKYQWYLAGEVVSDDEAPAPKSANGAKPKTPRKPKPKRKEKLAWTPLSTISAQRLNASNGGKSGTSLELSTVENSEPVNFNIFQSSEERGKRIHENKSRRTPAIAEPSGLVETSSLYAKLGLTVSEMDSDEEVSPETNAEAQEEGHGGTNPGDAGVSQTTINVM</sequence>
<feature type="region of interest" description="Disordered" evidence="1">
    <location>
        <begin position="1"/>
        <end position="44"/>
    </location>
</feature>
<feature type="region of interest" description="Disordered" evidence="1">
    <location>
        <begin position="780"/>
        <end position="809"/>
    </location>
</feature>
<comment type="caution">
    <text evidence="3">The sequence shown here is derived from an EMBL/GenBank/DDBJ whole genome shotgun (WGS) entry which is preliminary data.</text>
</comment>
<dbReference type="Pfam" id="PF07727">
    <property type="entry name" value="RVT_2"/>
    <property type="match status" value="1"/>
</dbReference>
<dbReference type="CDD" id="cd09272">
    <property type="entry name" value="RNase_HI_RT_Ty1"/>
    <property type="match status" value="1"/>
</dbReference>
<dbReference type="InterPro" id="IPR013103">
    <property type="entry name" value="RVT_2"/>
</dbReference>
<organism evidence="3 4">
    <name type="scientific">Tanacetum coccineum</name>
    <dbReference type="NCBI Taxonomy" id="301880"/>
    <lineage>
        <taxon>Eukaryota</taxon>
        <taxon>Viridiplantae</taxon>
        <taxon>Streptophyta</taxon>
        <taxon>Embryophyta</taxon>
        <taxon>Tracheophyta</taxon>
        <taxon>Spermatophyta</taxon>
        <taxon>Magnoliopsida</taxon>
        <taxon>eudicotyledons</taxon>
        <taxon>Gunneridae</taxon>
        <taxon>Pentapetalae</taxon>
        <taxon>asterids</taxon>
        <taxon>campanulids</taxon>
        <taxon>Asterales</taxon>
        <taxon>Asteraceae</taxon>
        <taxon>Asteroideae</taxon>
        <taxon>Anthemideae</taxon>
        <taxon>Anthemidinae</taxon>
        <taxon>Tanacetum</taxon>
    </lineage>
</organism>
<keyword evidence="4" id="KW-1185">Reference proteome</keyword>
<dbReference type="Proteomes" id="UP001151760">
    <property type="component" value="Unassembled WGS sequence"/>
</dbReference>
<feature type="region of interest" description="Disordered" evidence="1">
    <location>
        <begin position="890"/>
        <end position="928"/>
    </location>
</feature>
<evidence type="ECO:0000259" key="2">
    <source>
        <dbReference type="Pfam" id="PF07727"/>
    </source>
</evidence>
<reference evidence="3" key="2">
    <citation type="submission" date="2022-01" db="EMBL/GenBank/DDBJ databases">
        <authorList>
            <person name="Yamashiro T."/>
            <person name="Shiraishi A."/>
            <person name="Satake H."/>
            <person name="Nakayama K."/>
        </authorList>
    </citation>
    <scope>NUCLEOTIDE SEQUENCE</scope>
</reference>
<dbReference type="PANTHER" id="PTHR11439:SF483">
    <property type="entry name" value="PEPTIDE SYNTHASE GLIP-LIKE, PUTATIVE (AFU_ORTHOLOGUE AFUA_3G12920)-RELATED"/>
    <property type="match status" value="1"/>
</dbReference>
<reference evidence="3" key="1">
    <citation type="journal article" date="2022" name="Int. J. Mol. Sci.">
        <title>Draft Genome of Tanacetum Coccineum: Genomic Comparison of Closely Related Tanacetum-Family Plants.</title>
        <authorList>
            <person name="Yamashiro T."/>
            <person name="Shiraishi A."/>
            <person name="Nakayama K."/>
            <person name="Satake H."/>
        </authorList>
    </citation>
    <scope>NUCLEOTIDE SEQUENCE</scope>
</reference>
<gene>
    <name evidence="3" type="ORF">Tco_0704125</name>
</gene>
<protein>
    <submittedName>
        <fullName evidence="3">Retrovirus-related pol polyprotein from transposon TNT 1-94</fullName>
    </submittedName>
</protein>
<dbReference type="EMBL" id="BQNB010009995">
    <property type="protein sequence ID" value="GJS71284.1"/>
    <property type="molecule type" value="Genomic_DNA"/>
</dbReference>